<dbReference type="EMBL" id="CAJNOJ010000008">
    <property type="protein sequence ID" value="CAF0768368.1"/>
    <property type="molecule type" value="Genomic_DNA"/>
</dbReference>
<proteinExistence type="predicted"/>
<name>A0A813QLQ4_ADIRI</name>
<evidence type="ECO:0000313" key="2">
    <source>
        <dbReference type="Proteomes" id="UP000663852"/>
    </source>
</evidence>
<reference evidence="1" key="1">
    <citation type="submission" date="2021-02" db="EMBL/GenBank/DDBJ databases">
        <authorList>
            <person name="Nowell W R."/>
        </authorList>
    </citation>
    <scope>NUCLEOTIDE SEQUENCE</scope>
</reference>
<organism evidence="1 2">
    <name type="scientific">Adineta ricciae</name>
    <name type="common">Rotifer</name>
    <dbReference type="NCBI Taxonomy" id="249248"/>
    <lineage>
        <taxon>Eukaryota</taxon>
        <taxon>Metazoa</taxon>
        <taxon>Spiralia</taxon>
        <taxon>Gnathifera</taxon>
        <taxon>Rotifera</taxon>
        <taxon>Eurotatoria</taxon>
        <taxon>Bdelloidea</taxon>
        <taxon>Adinetida</taxon>
        <taxon>Adinetidae</taxon>
        <taxon>Adineta</taxon>
    </lineage>
</organism>
<evidence type="ECO:0000313" key="1">
    <source>
        <dbReference type="EMBL" id="CAF0768368.1"/>
    </source>
</evidence>
<sequence length="77" mass="8868">MSHNISMEPYCPQVTAKENTITNLTDTRINKIYVYEVWFHVLHLNNMIPVPERTGVDRTRRHCSVKTIRGTGPSELG</sequence>
<gene>
    <name evidence="1" type="ORF">EDS130_LOCUS3164</name>
</gene>
<dbReference type="AlphaFoldDB" id="A0A813QLQ4"/>
<comment type="caution">
    <text evidence="1">The sequence shown here is derived from an EMBL/GenBank/DDBJ whole genome shotgun (WGS) entry which is preliminary data.</text>
</comment>
<accession>A0A813QLQ4</accession>
<protein>
    <submittedName>
        <fullName evidence="1">Uncharacterized protein</fullName>
    </submittedName>
</protein>
<dbReference type="Proteomes" id="UP000663852">
    <property type="component" value="Unassembled WGS sequence"/>
</dbReference>